<reference evidence="2 3" key="1">
    <citation type="submission" date="2024-04" db="EMBL/GenBank/DDBJ databases">
        <authorList>
            <person name="Waldvogel A.-M."/>
            <person name="Schoenle A."/>
        </authorList>
    </citation>
    <scope>NUCLEOTIDE SEQUENCE [LARGE SCALE GENOMIC DNA]</scope>
</reference>
<dbReference type="Proteomes" id="UP001497482">
    <property type="component" value="Chromosome 1"/>
</dbReference>
<accession>A0AAV2IY59</accession>
<organism evidence="2 3">
    <name type="scientific">Knipowitschia caucasica</name>
    <name type="common">Caucasian dwarf goby</name>
    <name type="synonym">Pomatoschistus caucasicus</name>
    <dbReference type="NCBI Taxonomy" id="637954"/>
    <lineage>
        <taxon>Eukaryota</taxon>
        <taxon>Metazoa</taxon>
        <taxon>Chordata</taxon>
        <taxon>Craniata</taxon>
        <taxon>Vertebrata</taxon>
        <taxon>Euteleostomi</taxon>
        <taxon>Actinopterygii</taxon>
        <taxon>Neopterygii</taxon>
        <taxon>Teleostei</taxon>
        <taxon>Neoteleostei</taxon>
        <taxon>Acanthomorphata</taxon>
        <taxon>Gobiaria</taxon>
        <taxon>Gobiiformes</taxon>
        <taxon>Gobioidei</taxon>
        <taxon>Gobiidae</taxon>
        <taxon>Gobiinae</taxon>
        <taxon>Knipowitschia</taxon>
    </lineage>
</organism>
<evidence type="ECO:0000313" key="3">
    <source>
        <dbReference type="Proteomes" id="UP001497482"/>
    </source>
</evidence>
<protein>
    <submittedName>
        <fullName evidence="2">Uncharacterized protein</fullName>
    </submittedName>
</protein>
<name>A0AAV2IY59_KNICA</name>
<feature type="region of interest" description="Disordered" evidence="1">
    <location>
        <begin position="106"/>
        <end position="142"/>
    </location>
</feature>
<evidence type="ECO:0000256" key="1">
    <source>
        <dbReference type="SAM" id="MobiDB-lite"/>
    </source>
</evidence>
<feature type="region of interest" description="Disordered" evidence="1">
    <location>
        <begin position="203"/>
        <end position="239"/>
    </location>
</feature>
<sequence>MVIHPGCSSDQQLKVLRLERGRCKRQSTEAKHGDNVFSMKTSVYIQPGPLSSRAMSRGDPSGAAEELIMSRCLQPRLMEDALFSMASRGRALPAVVYAGRARASRTVSEGAAGGHSRRSQQEATAGGHSRRSQQETHTHTPSSPIAAVSLLGANRADAAAAGADQWSGGGREDDGDEAAGRQRDSELRLRLRSLCGGCDHDLHTPGRPPHAWETSTRRGDCHTPGRLPHAWETAPRPGD</sequence>
<keyword evidence="3" id="KW-1185">Reference proteome</keyword>
<dbReference type="EMBL" id="OZ035823">
    <property type="protein sequence ID" value="CAL1569538.1"/>
    <property type="molecule type" value="Genomic_DNA"/>
</dbReference>
<gene>
    <name evidence="2" type="ORF">KC01_LOCUS1964</name>
</gene>
<feature type="region of interest" description="Disordered" evidence="1">
    <location>
        <begin position="159"/>
        <end position="184"/>
    </location>
</feature>
<evidence type="ECO:0000313" key="2">
    <source>
        <dbReference type="EMBL" id="CAL1569538.1"/>
    </source>
</evidence>
<proteinExistence type="predicted"/>
<dbReference type="AlphaFoldDB" id="A0AAV2IY59"/>